<protein>
    <recommendedName>
        <fullName evidence="3">Protein FAR1-RELATED SEQUENCE</fullName>
    </recommendedName>
</protein>
<evidence type="ECO:0008006" key="3">
    <source>
        <dbReference type="Google" id="ProtNLM"/>
    </source>
</evidence>
<name>A0A445DVE7_ARAHY</name>
<dbReference type="AlphaFoldDB" id="A0A445DVE7"/>
<proteinExistence type="predicted"/>
<comment type="caution">
    <text evidence="1">The sequence shown here is derived from an EMBL/GenBank/DDBJ whole genome shotgun (WGS) entry which is preliminary data.</text>
</comment>
<reference evidence="1 2" key="1">
    <citation type="submission" date="2019-01" db="EMBL/GenBank/DDBJ databases">
        <title>Sequencing of cultivated peanut Arachis hypogaea provides insights into genome evolution and oil improvement.</title>
        <authorList>
            <person name="Chen X."/>
        </authorList>
    </citation>
    <scope>NUCLEOTIDE SEQUENCE [LARGE SCALE GENOMIC DNA]</scope>
    <source>
        <strain evidence="2">cv. Fuhuasheng</strain>
        <tissue evidence="1">Leaves</tissue>
    </source>
</reference>
<sequence length="170" mass="19527">MQYALGYTVYEVVEQVCNSTFYKFAVTYDAISSKVKCQYLLFESRGILFHHSLSALSFEGVNKVSPRYLLELWNKNNTKPKAKKKCLLSHDDASLEHINEIQSLPWVRIRGCTKNRLGSNTEKQITNSAKKKKKNALSKLNLFYGGSVVQSNSSHYHGHIMNDKFRDSRE</sequence>
<keyword evidence="2" id="KW-1185">Reference proteome</keyword>
<dbReference type="EMBL" id="SDMP01000003">
    <property type="protein sequence ID" value="RYR67149.1"/>
    <property type="molecule type" value="Genomic_DNA"/>
</dbReference>
<dbReference type="Proteomes" id="UP000289738">
    <property type="component" value="Chromosome A03"/>
</dbReference>
<accession>A0A445DVE7</accession>
<evidence type="ECO:0000313" key="2">
    <source>
        <dbReference type="Proteomes" id="UP000289738"/>
    </source>
</evidence>
<evidence type="ECO:0000313" key="1">
    <source>
        <dbReference type="EMBL" id="RYR67149.1"/>
    </source>
</evidence>
<organism evidence="1 2">
    <name type="scientific">Arachis hypogaea</name>
    <name type="common">Peanut</name>
    <dbReference type="NCBI Taxonomy" id="3818"/>
    <lineage>
        <taxon>Eukaryota</taxon>
        <taxon>Viridiplantae</taxon>
        <taxon>Streptophyta</taxon>
        <taxon>Embryophyta</taxon>
        <taxon>Tracheophyta</taxon>
        <taxon>Spermatophyta</taxon>
        <taxon>Magnoliopsida</taxon>
        <taxon>eudicotyledons</taxon>
        <taxon>Gunneridae</taxon>
        <taxon>Pentapetalae</taxon>
        <taxon>rosids</taxon>
        <taxon>fabids</taxon>
        <taxon>Fabales</taxon>
        <taxon>Fabaceae</taxon>
        <taxon>Papilionoideae</taxon>
        <taxon>50 kb inversion clade</taxon>
        <taxon>dalbergioids sensu lato</taxon>
        <taxon>Dalbergieae</taxon>
        <taxon>Pterocarpus clade</taxon>
        <taxon>Arachis</taxon>
    </lineage>
</organism>
<gene>
    <name evidence="1" type="ORF">Ahy_A03g013416</name>
</gene>